<keyword evidence="5" id="KW-0128">Catecholamine metabolism</keyword>
<dbReference type="Proteomes" id="UP000078544">
    <property type="component" value="Unassembled WGS sequence"/>
</dbReference>
<evidence type="ECO:0000256" key="5">
    <source>
        <dbReference type="ARBA" id="ARBA00022939"/>
    </source>
</evidence>
<evidence type="ECO:0000313" key="7">
    <source>
        <dbReference type="EMBL" id="KZZ89751.1"/>
    </source>
</evidence>
<dbReference type="GO" id="GO:0032259">
    <property type="term" value="P:methylation"/>
    <property type="evidence" value="ECO:0007669"/>
    <property type="project" value="UniProtKB-KW"/>
</dbReference>
<dbReference type="InterPro" id="IPR029063">
    <property type="entry name" value="SAM-dependent_MTases_sf"/>
</dbReference>
<evidence type="ECO:0000256" key="3">
    <source>
        <dbReference type="ARBA" id="ARBA00022679"/>
    </source>
</evidence>
<protein>
    <recommendedName>
        <fullName evidence="1">catechol O-methyltransferase</fullName>
        <ecNumber evidence="1">2.1.1.6</ecNumber>
    </recommendedName>
</protein>
<organism evidence="7 8">
    <name type="scientific">Moelleriella libera RCEF 2490</name>
    <dbReference type="NCBI Taxonomy" id="1081109"/>
    <lineage>
        <taxon>Eukaryota</taxon>
        <taxon>Fungi</taxon>
        <taxon>Dikarya</taxon>
        <taxon>Ascomycota</taxon>
        <taxon>Pezizomycotina</taxon>
        <taxon>Sordariomycetes</taxon>
        <taxon>Hypocreomycetidae</taxon>
        <taxon>Hypocreales</taxon>
        <taxon>Clavicipitaceae</taxon>
        <taxon>Moelleriella</taxon>
    </lineage>
</organism>
<keyword evidence="2 7" id="KW-0489">Methyltransferase</keyword>
<proteinExistence type="inferred from homology"/>
<dbReference type="OrthoDB" id="186626at2759"/>
<dbReference type="InterPro" id="IPR002935">
    <property type="entry name" value="SAM_O-MeTrfase"/>
</dbReference>
<gene>
    <name evidence="7" type="ORF">AAL_07644</name>
</gene>
<dbReference type="EC" id="2.1.1.6" evidence="1"/>
<dbReference type="STRING" id="1081109.A0A167X856"/>
<dbReference type="AlphaFoldDB" id="A0A167X856"/>
<sequence>MLFSAEIIARNPSIQKLIDQGDSYVEWKDGREARALDYIFSHPDIEAMRGQPSRVLAALDEFSRTEDFLISVGPQKAGILRDLIAKEQPRVLVELGGYLGYSAILFADQLRRCFNNPSLTAREDQTPRVWSIEADPVFAGFIMSLADLAGLNDIIRVVPGTAEEFLRRLQRAGELSHVDFLFLDHSEDLYSADLKVCEEIGILGPGSLIVADNVVRPGAPDYRKYVRNHPKLDSRGIPCLIVPGDLEVSFPPDSAVYFKAEKWVG</sequence>
<accession>A0A167X856</accession>
<keyword evidence="4" id="KW-0949">S-adenosyl-L-methionine</keyword>
<evidence type="ECO:0000256" key="2">
    <source>
        <dbReference type="ARBA" id="ARBA00022603"/>
    </source>
</evidence>
<evidence type="ECO:0000256" key="4">
    <source>
        <dbReference type="ARBA" id="ARBA00022691"/>
    </source>
</evidence>
<comment type="similarity">
    <text evidence="6">Belongs to the class I-like SAM-binding methyltransferase superfamily. Cation-dependent O-methyltransferase family.</text>
</comment>
<name>A0A167X856_9HYPO</name>
<keyword evidence="3 7" id="KW-0808">Transferase</keyword>
<dbReference type="GO" id="GO:0008171">
    <property type="term" value="F:O-methyltransferase activity"/>
    <property type="evidence" value="ECO:0007669"/>
    <property type="project" value="InterPro"/>
</dbReference>
<evidence type="ECO:0000256" key="1">
    <source>
        <dbReference type="ARBA" id="ARBA00012880"/>
    </source>
</evidence>
<dbReference type="PANTHER" id="PTHR43836:SF2">
    <property type="entry name" value="CATECHOL O-METHYLTRANSFERASE 1-RELATED"/>
    <property type="match status" value="1"/>
</dbReference>
<dbReference type="SUPFAM" id="SSF53335">
    <property type="entry name" value="S-adenosyl-L-methionine-dependent methyltransferases"/>
    <property type="match status" value="1"/>
</dbReference>
<dbReference type="Gene3D" id="3.40.50.150">
    <property type="entry name" value="Vaccinia Virus protein VP39"/>
    <property type="match status" value="1"/>
</dbReference>
<comment type="caution">
    <text evidence="7">The sequence shown here is derived from an EMBL/GenBank/DDBJ whole genome shotgun (WGS) entry which is preliminary data.</text>
</comment>
<dbReference type="PROSITE" id="PS51682">
    <property type="entry name" value="SAM_OMT_I"/>
    <property type="match status" value="1"/>
</dbReference>
<dbReference type="Pfam" id="PF13578">
    <property type="entry name" value="Methyltransf_24"/>
    <property type="match status" value="1"/>
</dbReference>
<dbReference type="EMBL" id="AZGY01000024">
    <property type="protein sequence ID" value="KZZ89751.1"/>
    <property type="molecule type" value="Genomic_DNA"/>
</dbReference>
<evidence type="ECO:0000256" key="6">
    <source>
        <dbReference type="ARBA" id="ARBA00023453"/>
    </source>
</evidence>
<dbReference type="GO" id="GO:0006584">
    <property type="term" value="P:catecholamine metabolic process"/>
    <property type="evidence" value="ECO:0007669"/>
    <property type="project" value="UniProtKB-KW"/>
</dbReference>
<dbReference type="PANTHER" id="PTHR43836">
    <property type="entry name" value="CATECHOL O-METHYLTRANSFERASE 1-RELATED"/>
    <property type="match status" value="1"/>
</dbReference>
<reference evidence="7 8" key="1">
    <citation type="journal article" date="2016" name="Genome Biol. Evol.">
        <title>Divergent and convergent evolution of fungal pathogenicity.</title>
        <authorList>
            <person name="Shang Y."/>
            <person name="Xiao G."/>
            <person name="Zheng P."/>
            <person name="Cen K."/>
            <person name="Zhan S."/>
            <person name="Wang C."/>
        </authorList>
    </citation>
    <scope>NUCLEOTIDE SEQUENCE [LARGE SCALE GENOMIC DNA]</scope>
    <source>
        <strain evidence="7 8">RCEF 2490</strain>
    </source>
</reference>
<evidence type="ECO:0000313" key="8">
    <source>
        <dbReference type="Proteomes" id="UP000078544"/>
    </source>
</evidence>
<keyword evidence="8" id="KW-1185">Reference proteome</keyword>